<dbReference type="GO" id="GO:0004074">
    <property type="term" value="F:biliverdin reductase [NAD(P)H] activity"/>
    <property type="evidence" value="ECO:0007669"/>
    <property type="project" value="TreeGrafter"/>
</dbReference>
<feature type="domain" description="NAD(P)-binding" evidence="1">
    <location>
        <begin position="7"/>
        <end position="196"/>
    </location>
</feature>
<dbReference type="InterPro" id="IPR051606">
    <property type="entry name" value="Polyketide_Oxido-like"/>
</dbReference>
<name>A0A1I3UXF2_9FLAO</name>
<dbReference type="Proteomes" id="UP000243887">
    <property type="component" value="Unassembled WGS sequence"/>
</dbReference>
<dbReference type="InterPro" id="IPR036291">
    <property type="entry name" value="NAD(P)-bd_dom_sf"/>
</dbReference>
<dbReference type="InterPro" id="IPR016040">
    <property type="entry name" value="NAD(P)-bd_dom"/>
</dbReference>
<evidence type="ECO:0000313" key="2">
    <source>
        <dbReference type="EMBL" id="SFJ88064.1"/>
    </source>
</evidence>
<dbReference type="RefSeq" id="WP_090681392.1">
    <property type="nucleotide sequence ID" value="NZ_FORU01000021.1"/>
</dbReference>
<dbReference type="PANTHER" id="PTHR43355">
    <property type="entry name" value="FLAVIN REDUCTASE (NADPH)"/>
    <property type="match status" value="1"/>
</dbReference>
<dbReference type="SUPFAM" id="SSF51735">
    <property type="entry name" value="NAD(P)-binding Rossmann-fold domains"/>
    <property type="match status" value="1"/>
</dbReference>
<gene>
    <name evidence="2" type="ORF">SAMN04487893_1218</name>
</gene>
<organism evidence="2 3">
    <name type="scientific">Myroides guanonis</name>
    <dbReference type="NCBI Taxonomy" id="1150112"/>
    <lineage>
        <taxon>Bacteria</taxon>
        <taxon>Pseudomonadati</taxon>
        <taxon>Bacteroidota</taxon>
        <taxon>Flavobacteriia</taxon>
        <taxon>Flavobacteriales</taxon>
        <taxon>Flavobacteriaceae</taxon>
        <taxon>Myroides</taxon>
    </lineage>
</organism>
<proteinExistence type="predicted"/>
<dbReference type="EMBL" id="FORU01000021">
    <property type="protein sequence ID" value="SFJ88064.1"/>
    <property type="molecule type" value="Genomic_DNA"/>
</dbReference>
<dbReference type="STRING" id="1150112.SAMN04487893_1218"/>
<dbReference type="PANTHER" id="PTHR43355:SF2">
    <property type="entry name" value="FLAVIN REDUCTASE (NADPH)"/>
    <property type="match status" value="1"/>
</dbReference>
<dbReference type="GO" id="GO:0042602">
    <property type="term" value="F:riboflavin reductase (NADPH) activity"/>
    <property type="evidence" value="ECO:0007669"/>
    <property type="project" value="TreeGrafter"/>
</dbReference>
<dbReference type="OrthoDB" id="9803892at2"/>
<sequence length="208" mass="23453">MKIVVFGATGTVGLEIVKQALERGYEVTAFARDPEKLSELRKSNLLIHKGDVLNSKDVEDSIARHDAVICSLGDGRIGKIRAKGTLNIIQSMDRLNIKRFICLSTLGVGDSYENLNFIWKHIMFGFFLKSAFKDHKLQEHYIFKSSLIFTIVRPSALINGAITNDFKIGFDGKFKDLNLKISKEDVANFLLEQLHKEDYLMQAVSISN</sequence>
<protein>
    <submittedName>
        <fullName evidence="2">NADH-flavin reductase</fullName>
    </submittedName>
</protein>
<dbReference type="Pfam" id="PF13460">
    <property type="entry name" value="NAD_binding_10"/>
    <property type="match status" value="1"/>
</dbReference>
<accession>A0A1I3UXF2</accession>
<dbReference type="AlphaFoldDB" id="A0A1I3UXF2"/>
<reference evidence="3" key="1">
    <citation type="submission" date="2016-10" db="EMBL/GenBank/DDBJ databases">
        <authorList>
            <person name="Varghese N."/>
            <person name="Submissions S."/>
        </authorList>
    </citation>
    <scope>NUCLEOTIDE SEQUENCE [LARGE SCALE GENOMIC DNA]</scope>
    <source>
        <strain evidence="3">DSM 26542</strain>
    </source>
</reference>
<evidence type="ECO:0000259" key="1">
    <source>
        <dbReference type="Pfam" id="PF13460"/>
    </source>
</evidence>
<evidence type="ECO:0000313" key="3">
    <source>
        <dbReference type="Proteomes" id="UP000243887"/>
    </source>
</evidence>
<keyword evidence="3" id="KW-1185">Reference proteome</keyword>
<dbReference type="Gene3D" id="3.40.50.720">
    <property type="entry name" value="NAD(P)-binding Rossmann-like Domain"/>
    <property type="match status" value="1"/>
</dbReference>